<dbReference type="Proteomes" id="UP000030645">
    <property type="component" value="Unassembled WGS sequence"/>
</dbReference>
<name>W9SES1_9ROSA</name>
<evidence type="ECO:0000256" key="1">
    <source>
        <dbReference type="SAM" id="MobiDB-lite"/>
    </source>
</evidence>
<keyword evidence="3" id="KW-1185">Reference proteome</keyword>
<evidence type="ECO:0000313" key="3">
    <source>
        <dbReference type="Proteomes" id="UP000030645"/>
    </source>
</evidence>
<accession>W9SES1</accession>
<reference evidence="3" key="1">
    <citation type="submission" date="2013-01" db="EMBL/GenBank/DDBJ databases">
        <title>Draft Genome Sequence of a Mulberry Tree, Morus notabilis C.K. Schneid.</title>
        <authorList>
            <person name="He N."/>
            <person name="Zhao S."/>
        </authorList>
    </citation>
    <scope>NUCLEOTIDE SEQUENCE</scope>
</reference>
<protein>
    <submittedName>
        <fullName evidence="2">Uncharacterized protein</fullName>
    </submittedName>
</protein>
<gene>
    <name evidence="2" type="ORF">L484_021694</name>
</gene>
<dbReference type="AlphaFoldDB" id="W9SES1"/>
<proteinExistence type="predicted"/>
<organism evidence="2 3">
    <name type="scientific">Morus notabilis</name>
    <dbReference type="NCBI Taxonomy" id="981085"/>
    <lineage>
        <taxon>Eukaryota</taxon>
        <taxon>Viridiplantae</taxon>
        <taxon>Streptophyta</taxon>
        <taxon>Embryophyta</taxon>
        <taxon>Tracheophyta</taxon>
        <taxon>Spermatophyta</taxon>
        <taxon>Magnoliopsida</taxon>
        <taxon>eudicotyledons</taxon>
        <taxon>Gunneridae</taxon>
        <taxon>Pentapetalae</taxon>
        <taxon>rosids</taxon>
        <taxon>fabids</taxon>
        <taxon>Rosales</taxon>
        <taxon>Moraceae</taxon>
        <taxon>Moreae</taxon>
        <taxon>Morus</taxon>
    </lineage>
</organism>
<evidence type="ECO:0000313" key="2">
    <source>
        <dbReference type="EMBL" id="EXC29384.1"/>
    </source>
</evidence>
<feature type="compositionally biased region" description="Polar residues" evidence="1">
    <location>
        <begin position="33"/>
        <end position="42"/>
    </location>
</feature>
<dbReference type="EMBL" id="KE346191">
    <property type="protein sequence ID" value="EXC29384.1"/>
    <property type="molecule type" value="Genomic_DNA"/>
</dbReference>
<feature type="region of interest" description="Disordered" evidence="1">
    <location>
        <begin position="1"/>
        <end position="51"/>
    </location>
</feature>
<sequence>MRKKMRVQRVGGDNDVRKTRAITPSGAVAPPRSRNSSGNCRPSSGESHHFSSEEVVHETSNFFVFHQKFGNKRSDENHLLRCTSTKQKLSPFLRPEVAVLLEESQISSSVSRSQLKLCIFYFENIQRSPPGSFALQTLTNIKGLRNEDGKLNMEYKIDAGSPRIKIQNDLNAQFYLSLKKKEDVTCFPLCVTVETDLIVSSNEGSNRVSTTNMSDIEDTHQLQTIMTTDPICKVEIKESALQIDAEQSTNIDLAKGVDVSYNKAWRAREIALEIMRGTPDESY</sequence>